<reference evidence="2" key="1">
    <citation type="journal article" date="2022" name="Mol. Ecol. Resour.">
        <title>The genomes of chicory, endive, great burdock and yacon provide insights into Asteraceae palaeo-polyploidization history and plant inulin production.</title>
        <authorList>
            <person name="Fan W."/>
            <person name="Wang S."/>
            <person name="Wang H."/>
            <person name="Wang A."/>
            <person name="Jiang F."/>
            <person name="Liu H."/>
            <person name="Zhao H."/>
            <person name="Xu D."/>
            <person name="Zhang Y."/>
        </authorList>
    </citation>
    <scope>NUCLEOTIDE SEQUENCE [LARGE SCALE GENOMIC DNA]</scope>
    <source>
        <strain evidence="2">cv. Yunnan</strain>
    </source>
</reference>
<organism evidence="1 2">
    <name type="scientific">Smallanthus sonchifolius</name>
    <dbReference type="NCBI Taxonomy" id="185202"/>
    <lineage>
        <taxon>Eukaryota</taxon>
        <taxon>Viridiplantae</taxon>
        <taxon>Streptophyta</taxon>
        <taxon>Embryophyta</taxon>
        <taxon>Tracheophyta</taxon>
        <taxon>Spermatophyta</taxon>
        <taxon>Magnoliopsida</taxon>
        <taxon>eudicotyledons</taxon>
        <taxon>Gunneridae</taxon>
        <taxon>Pentapetalae</taxon>
        <taxon>asterids</taxon>
        <taxon>campanulids</taxon>
        <taxon>Asterales</taxon>
        <taxon>Asteraceae</taxon>
        <taxon>Asteroideae</taxon>
        <taxon>Heliantheae alliance</taxon>
        <taxon>Millerieae</taxon>
        <taxon>Smallanthus</taxon>
    </lineage>
</organism>
<keyword evidence="2" id="KW-1185">Reference proteome</keyword>
<proteinExistence type="predicted"/>
<sequence>MVTGWQLMSASCSAFPLEGNSLFEVFAYFKITVKHHFNILNLKDKSNQSCPFHRLSFYPLVNLYGLSFLSNFDCLFALRSYPFNFDFAFKVEVMGVRILILTIAENRHDNRAGSIIALTENRMTIAALLEKEQQELSVKLSSWIDLHRR</sequence>
<reference evidence="1 2" key="2">
    <citation type="journal article" date="2022" name="Mol. Ecol. Resour.">
        <title>The genomes of chicory, endive, great burdock and yacon provide insights into Asteraceae paleo-polyploidization history and plant inulin production.</title>
        <authorList>
            <person name="Fan W."/>
            <person name="Wang S."/>
            <person name="Wang H."/>
            <person name="Wang A."/>
            <person name="Jiang F."/>
            <person name="Liu H."/>
            <person name="Zhao H."/>
            <person name="Xu D."/>
            <person name="Zhang Y."/>
        </authorList>
    </citation>
    <scope>NUCLEOTIDE SEQUENCE [LARGE SCALE GENOMIC DNA]</scope>
    <source>
        <strain evidence="2">cv. Yunnan</strain>
        <tissue evidence="1">Leaves</tissue>
    </source>
</reference>
<dbReference type="Proteomes" id="UP001056120">
    <property type="component" value="Linkage Group LG15"/>
</dbReference>
<protein>
    <submittedName>
        <fullName evidence="1">Uncharacterized protein</fullName>
    </submittedName>
</protein>
<evidence type="ECO:0000313" key="1">
    <source>
        <dbReference type="EMBL" id="KAI3776987.1"/>
    </source>
</evidence>
<accession>A0ACB9G0I9</accession>
<comment type="caution">
    <text evidence="1">The sequence shown here is derived from an EMBL/GenBank/DDBJ whole genome shotgun (WGS) entry which is preliminary data.</text>
</comment>
<dbReference type="EMBL" id="CM042032">
    <property type="protein sequence ID" value="KAI3776987.1"/>
    <property type="molecule type" value="Genomic_DNA"/>
</dbReference>
<gene>
    <name evidence="1" type="ORF">L1987_46780</name>
</gene>
<evidence type="ECO:0000313" key="2">
    <source>
        <dbReference type="Proteomes" id="UP001056120"/>
    </source>
</evidence>
<name>A0ACB9G0I9_9ASTR</name>